<keyword evidence="2" id="KW-0472">Membrane</keyword>
<keyword evidence="2" id="KW-1133">Transmembrane helix</keyword>
<dbReference type="OrthoDB" id="5343440at2759"/>
<reference evidence="4" key="2">
    <citation type="submission" date="2013-04" db="EMBL/GenBank/DDBJ databases">
        <title>Genomic mechanisms accounting for the adaptation to parasitism in nematode-trapping fungi.</title>
        <authorList>
            <person name="Ahren D.G."/>
        </authorList>
    </citation>
    <scope>NUCLEOTIDE SEQUENCE [LARGE SCALE GENOMIC DNA]</scope>
    <source>
        <strain evidence="4">CBS 200.50</strain>
    </source>
</reference>
<evidence type="ECO:0000256" key="1">
    <source>
        <dbReference type="SAM" id="MobiDB-lite"/>
    </source>
</evidence>
<dbReference type="HOGENOM" id="CLU_1073707_0_0_1"/>
<feature type="transmembrane region" description="Helical" evidence="2">
    <location>
        <begin position="52"/>
        <end position="70"/>
    </location>
</feature>
<protein>
    <submittedName>
        <fullName evidence="3">Uncharacterized protein</fullName>
    </submittedName>
</protein>
<evidence type="ECO:0000256" key="2">
    <source>
        <dbReference type="SAM" id="Phobius"/>
    </source>
</evidence>
<reference evidence="3 4" key="1">
    <citation type="journal article" date="2013" name="PLoS Genet.">
        <title>Genomic mechanisms accounting for the adaptation to parasitism in nematode-trapping fungi.</title>
        <authorList>
            <person name="Meerupati T."/>
            <person name="Andersson K.M."/>
            <person name="Friman E."/>
            <person name="Kumar D."/>
            <person name="Tunlid A."/>
            <person name="Ahren D."/>
        </authorList>
    </citation>
    <scope>NUCLEOTIDE SEQUENCE [LARGE SCALE GENOMIC DNA]</scope>
    <source>
        <strain evidence="3 4">CBS 200.50</strain>
    </source>
</reference>
<evidence type="ECO:0000313" key="3">
    <source>
        <dbReference type="EMBL" id="EPS40217.1"/>
    </source>
</evidence>
<keyword evidence="2" id="KW-0812">Transmembrane</keyword>
<dbReference type="Proteomes" id="UP000015100">
    <property type="component" value="Unassembled WGS sequence"/>
</dbReference>
<name>S8BXY9_DACHA</name>
<organism evidence="3 4">
    <name type="scientific">Dactylellina haptotyla (strain CBS 200.50)</name>
    <name type="common">Nematode-trapping fungus</name>
    <name type="synonym">Monacrosporium haptotylum</name>
    <dbReference type="NCBI Taxonomy" id="1284197"/>
    <lineage>
        <taxon>Eukaryota</taxon>
        <taxon>Fungi</taxon>
        <taxon>Dikarya</taxon>
        <taxon>Ascomycota</taxon>
        <taxon>Pezizomycotina</taxon>
        <taxon>Orbiliomycetes</taxon>
        <taxon>Orbiliales</taxon>
        <taxon>Orbiliaceae</taxon>
        <taxon>Dactylellina</taxon>
    </lineage>
</organism>
<gene>
    <name evidence="3" type="ORF">H072_6017</name>
</gene>
<keyword evidence="4" id="KW-1185">Reference proteome</keyword>
<accession>S8BXY9</accession>
<dbReference type="EMBL" id="AQGS01000433">
    <property type="protein sequence ID" value="EPS40217.1"/>
    <property type="molecule type" value="Genomic_DNA"/>
</dbReference>
<dbReference type="AlphaFoldDB" id="S8BXY9"/>
<comment type="caution">
    <text evidence="3">The sequence shown here is derived from an EMBL/GenBank/DDBJ whole genome shotgun (WGS) entry which is preliminary data.</text>
</comment>
<proteinExistence type="predicted"/>
<sequence>MEEEELASSSTEVDLDLESPKPPLAEPGGSFVALLQGIVICIRDLAFHLLEMLFLLFLFVIPPILTYFSFKPHYIKGLSKLISIKEVPSSPEIQEEISNLSSPEPPISTSDTETTISESTELAFDVGNLYALLSTNLIPVDNPKTGACDIVPRISNEALEIPASIINCIFECALESFEFENLVKETGCSVELYLLPDGSCEMILEGEDVGEDWVKVPERIIRFLADEVVRWVSHGGGEMILGEEWHGVCDNFIGIFSNI</sequence>
<evidence type="ECO:0000313" key="4">
    <source>
        <dbReference type="Proteomes" id="UP000015100"/>
    </source>
</evidence>
<feature type="region of interest" description="Disordered" evidence="1">
    <location>
        <begin position="1"/>
        <end position="20"/>
    </location>
</feature>
<feature type="region of interest" description="Disordered" evidence="1">
    <location>
        <begin position="95"/>
        <end position="114"/>
    </location>
</feature>